<dbReference type="Proteomes" id="UP000028545">
    <property type="component" value="Unassembled WGS sequence"/>
</dbReference>
<dbReference type="PANTHER" id="PTHR13789">
    <property type="entry name" value="MONOOXYGENASE"/>
    <property type="match status" value="1"/>
</dbReference>
<dbReference type="SUPFAM" id="SSF54373">
    <property type="entry name" value="FAD-linked reductases, C-terminal domain"/>
    <property type="match status" value="1"/>
</dbReference>
<keyword evidence="10" id="KW-1185">Reference proteome</keyword>
<keyword evidence="7" id="KW-1133">Transmembrane helix</keyword>
<dbReference type="InterPro" id="IPR050493">
    <property type="entry name" value="FAD-dep_Monooxygenase_BioMet"/>
</dbReference>
<evidence type="ECO:0000256" key="6">
    <source>
        <dbReference type="SAM" id="MobiDB-lite"/>
    </source>
</evidence>
<dbReference type="FunFam" id="3.50.50.60:FF:000115">
    <property type="entry name" value="Salicylate hydroxylase, putative"/>
    <property type="match status" value="1"/>
</dbReference>
<dbReference type="GeneID" id="27720661"/>
<dbReference type="InterPro" id="IPR002938">
    <property type="entry name" value="FAD-bd"/>
</dbReference>
<keyword evidence="3" id="KW-0274">FAD</keyword>
<dbReference type="PRINTS" id="PR00420">
    <property type="entry name" value="RNGMNOXGNASE"/>
</dbReference>
<name>A0A084GEL9_PSEDA</name>
<accession>A0A084GEL9</accession>
<keyword evidence="7" id="KW-0812">Transmembrane</keyword>
<keyword evidence="2" id="KW-0285">Flavoprotein</keyword>
<dbReference type="PANTHER" id="PTHR13789:SF238">
    <property type="entry name" value="PUTATIVE (AFU_ORTHOLOGUE AFUA_2G01680)-RELATED"/>
    <property type="match status" value="1"/>
</dbReference>
<evidence type="ECO:0000313" key="10">
    <source>
        <dbReference type="Proteomes" id="UP000028545"/>
    </source>
</evidence>
<evidence type="ECO:0000259" key="8">
    <source>
        <dbReference type="Pfam" id="PF01494"/>
    </source>
</evidence>
<keyword evidence="5" id="KW-0503">Monooxygenase</keyword>
<evidence type="ECO:0000256" key="2">
    <source>
        <dbReference type="ARBA" id="ARBA00022630"/>
    </source>
</evidence>
<dbReference type="Gene3D" id="3.50.50.60">
    <property type="entry name" value="FAD/NAD(P)-binding domain"/>
    <property type="match status" value="1"/>
</dbReference>
<feature type="region of interest" description="Disordered" evidence="6">
    <location>
        <begin position="429"/>
        <end position="450"/>
    </location>
</feature>
<dbReference type="RefSeq" id="XP_016645580.1">
    <property type="nucleotide sequence ID" value="XM_016784823.1"/>
</dbReference>
<evidence type="ECO:0000256" key="7">
    <source>
        <dbReference type="SAM" id="Phobius"/>
    </source>
</evidence>
<gene>
    <name evidence="9" type="ORF">SAPIO_CDS1589</name>
</gene>
<dbReference type="GO" id="GO:0071949">
    <property type="term" value="F:FAD binding"/>
    <property type="evidence" value="ECO:0007669"/>
    <property type="project" value="InterPro"/>
</dbReference>
<evidence type="ECO:0000313" key="9">
    <source>
        <dbReference type="EMBL" id="KEZ45781.1"/>
    </source>
</evidence>
<keyword evidence="4" id="KW-0560">Oxidoreductase</keyword>
<feature type="transmembrane region" description="Helical" evidence="7">
    <location>
        <begin position="12"/>
        <end position="33"/>
    </location>
</feature>
<protein>
    <submittedName>
        <fullName evidence="9">FAD binding domain-containing protein</fullName>
    </submittedName>
</protein>
<evidence type="ECO:0000256" key="5">
    <source>
        <dbReference type="ARBA" id="ARBA00023033"/>
    </source>
</evidence>
<evidence type="ECO:0000256" key="3">
    <source>
        <dbReference type="ARBA" id="ARBA00022827"/>
    </source>
</evidence>
<proteinExistence type="inferred from homology"/>
<dbReference type="AlphaFoldDB" id="A0A084GEL9"/>
<feature type="compositionally biased region" description="Basic and acidic residues" evidence="6">
    <location>
        <begin position="439"/>
        <end position="450"/>
    </location>
</feature>
<dbReference type="OMA" id="QRHDFHM"/>
<evidence type="ECO:0000256" key="1">
    <source>
        <dbReference type="ARBA" id="ARBA00007992"/>
    </source>
</evidence>
<comment type="similarity">
    <text evidence="1">Belongs to the paxM FAD-dependent monooxygenase family.</text>
</comment>
<organism evidence="9 10">
    <name type="scientific">Pseudallescheria apiosperma</name>
    <name type="common">Scedosporium apiospermum</name>
    <dbReference type="NCBI Taxonomy" id="563466"/>
    <lineage>
        <taxon>Eukaryota</taxon>
        <taxon>Fungi</taxon>
        <taxon>Dikarya</taxon>
        <taxon>Ascomycota</taxon>
        <taxon>Pezizomycotina</taxon>
        <taxon>Sordariomycetes</taxon>
        <taxon>Hypocreomycetidae</taxon>
        <taxon>Microascales</taxon>
        <taxon>Microascaceae</taxon>
        <taxon>Scedosporium</taxon>
    </lineage>
</organism>
<dbReference type="Pfam" id="PF01494">
    <property type="entry name" value="FAD_binding_3"/>
    <property type="match status" value="1"/>
</dbReference>
<dbReference type="InterPro" id="IPR036188">
    <property type="entry name" value="FAD/NAD-bd_sf"/>
</dbReference>
<dbReference type="VEuPathDB" id="FungiDB:SAPIO_CDS1589"/>
<dbReference type="SUPFAM" id="SSF51905">
    <property type="entry name" value="FAD/NAD(P)-binding domain"/>
    <property type="match status" value="1"/>
</dbReference>
<dbReference type="HOGENOM" id="CLU_009665_19_3_1"/>
<dbReference type="KEGG" id="sapo:SAPIO_CDS1589"/>
<comment type="caution">
    <text evidence="9">The sequence shown here is derived from an EMBL/GenBank/DDBJ whole genome shotgun (WGS) entry which is preliminary data.</text>
</comment>
<evidence type="ECO:0000256" key="4">
    <source>
        <dbReference type="ARBA" id="ARBA00023002"/>
    </source>
</evidence>
<keyword evidence="7" id="KW-0472">Membrane</keyword>
<dbReference type="OrthoDB" id="16820at2759"/>
<sequence length="450" mass="49949">MDKPQHPVSPVRLDVIVVGAGLSGLAASIAIALSGHNVTVFESAKELQEVGAGLQMTPNATRILERLGVPSRFWDLAAEPTFVQVHRYSGEILMTDPDFNIGMRSKYSAPFLDVHRVDLQLSLYERAKELGVRFHLNEKVHNIDFEIPEVITASGAVIDADLIVAADGLHSRCRDCFLATLGSADKPRATGDLAYRIVLDVNQITDPELADWVRNPSVHFWVGPGAHAVGYSLRAGTMYNIVLLVPDDLPAGVYKEPGSVEAMKELFKEWDPILGRFLALVDRVDRWKLMHRSELPSWVNKESNLVFIGDSCHPMLPYLAQGANSAIEDGTVLGLLLGHMQSKDQLPQALKMYEALRKTRGEAIVKEAFKQRDSFHMYDGPEQEARDAILRAPIKAPYPSRWSCPQVQSWLYGYDAFEEVKEAVSKNPFEANKPALDGSRVEEEVPKASL</sequence>
<dbReference type="EMBL" id="JOWA01000066">
    <property type="protein sequence ID" value="KEZ45781.1"/>
    <property type="molecule type" value="Genomic_DNA"/>
</dbReference>
<reference evidence="9 10" key="1">
    <citation type="journal article" date="2014" name="Genome Announc.">
        <title>Draft genome sequence of the pathogenic fungus Scedosporium apiospermum.</title>
        <authorList>
            <person name="Vandeputte P."/>
            <person name="Ghamrawi S."/>
            <person name="Rechenmann M."/>
            <person name="Iltis A."/>
            <person name="Giraud S."/>
            <person name="Fleury M."/>
            <person name="Thornton C."/>
            <person name="Delhaes L."/>
            <person name="Meyer W."/>
            <person name="Papon N."/>
            <person name="Bouchara J.P."/>
        </authorList>
    </citation>
    <scope>NUCLEOTIDE SEQUENCE [LARGE SCALE GENOMIC DNA]</scope>
    <source>
        <strain evidence="9 10">IHEM 14462</strain>
    </source>
</reference>
<dbReference type="GO" id="GO:0004497">
    <property type="term" value="F:monooxygenase activity"/>
    <property type="evidence" value="ECO:0007669"/>
    <property type="project" value="UniProtKB-KW"/>
</dbReference>
<feature type="domain" description="FAD-binding" evidence="8">
    <location>
        <begin position="13"/>
        <end position="367"/>
    </location>
</feature>